<dbReference type="InterPro" id="IPR010982">
    <property type="entry name" value="Lambda_DNA-bd_dom_sf"/>
</dbReference>
<name>A0A7X2NJK8_9CLOT</name>
<dbReference type="AlphaFoldDB" id="A0A7X2NJK8"/>
<reference evidence="1 2" key="1">
    <citation type="submission" date="2019-08" db="EMBL/GenBank/DDBJ databases">
        <title>In-depth cultivation of the pig gut microbiome towards novel bacterial diversity and tailored functional studies.</title>
        <authorList>
            <person name="Wylensek D."/>
            <person name="Hitch T.C.A."/>
            <person name="Clavel T."/>
        </authorList>
    </citation>
    <scope>NUCLEOTIDE SEQUENCE [LARGE SCALE GENOMIC DNA]</scope>
    <source>
        <strain evidence="1 2">WCA-389-WT-23D1</strain>
    </source>
</reference>
<dbReference type="Proteomes" id="UP000429958">
    <property type="component" value="Unassembled WGS sequence"/>
</dbReference>
<gene>
    <name evidence="1" type="ORF">FYJ39_05090</name>
</gene>
<dbReference type="GO" id="GO:0003677">
    <property type="term" value="F:DNA binding"/>
    <property type="evidence" value="ECO:0007669"/>
    <property type="project" value="InterPro"/>
</dbReference>
<dbReference type="EMBL" id="VUMD01000003">
    <property type="protein sequence ID" value="MSS35973.1"/>
    <property type="molecule type" value="Genomic_DNA"/>
</dbReference>
<organism evidence="1 2">
    <name type="scientific">Clostridium porci</name>
    <dbReference type="NCBI Taxonomy" id="2605778"/>
    <lineage>
        <taxon>Bacteria</taxon>
        <taxon>Bacillati</taxon>
        <taxon>Bacillota</taxon>
        <taxon>Clostridia</taxon>
        <taxon>Eubacteriales</taxon>
        <taxon>Clostridiaceae</taxon>
        <taxon>Clostridium</taxon>
    </lineage>
</organism>
<protein>
    <recommendedName>
        <fullName evidence="3">HTH cro/C1-type domain-containing protein</fullName>
    </recommendedName>
</protein>
<sequence>MKVDKRKLEIAMARAQLNRDTLAKKAEMPIPTLCKVYSRGSCKPATVGRIAAALSVDVTEILADE</sequence>
<dbReference type="SUPFAM" id="SSF47413">
    <property type="entry name" value="lambda repressor-like DNA-binding domains"/>
    <property type="match status" value="1"/>
</dbReference>
<dbReference type="RefSeq" id="WP_154471363.1">
    <property type="nucleotide sequence ID" value="NZ_VUMD01000003.1"/>
</dbReference>
<keyword evidence="2" id="KW-1185">Reference proteome</keyword>
<accession>A0A7X2NJK8</accession>
<evidence type="ECO:0000313" key="1">
    <source>
        <dbReference type="EMBL" id="MSS35973.1"/>
    </source>
</evidence>
<evidence type="ECO:0000313" key="2">
    <source>
        <dbReference type="Proteomes" id="UP000429958"/>
    </source>
</evidence>
<proteinExistence type="predicted"/>
<evidence type="ECO:0008006" key="3">
    <source>
        <dbReference type="Google" id="ProtNLM"/>
    </source>
</evidence>
<comment type="caution">
    <text evidence="1">The sequence shown here is derived from an EMBL/GenBank/DDBJ whole genome shotgun (WGS) entry which is preliminary data.</text>
</comment>